<name>A0A919UD61_9ACTN</name>
<accession>A0A919UD61</accession>
<sequence>MRAGATVPGMFGFGRKPGAKAVTARGEIAHVVFGLQSVDREGHTRAASYTVGVQVFPDGAAPFLASITVKLRGTAGPMIGEETWVRYRPDARHRIDFDRDRIKVRAYDRVRANPRLKIVVDTLYTHGDPPVSVIATAR</sequence>
<gene>
    <name evidence="1" type="ORF">Dsi01nite_043140</name>
</gene>
<dbReference type="AlphaFoldDB" id="A0A919UD61"/>
<evidence type="ECO:0000313" key="1">
    <source>
        <dbReference type="EMBL" id="GIG46273.1"/>
    </source>
</evidence>
<organism evidence="1 2">
    <name type="scientific">Dactylosporangium siamense</name>
    <dbReference type="NCBI Taxonomy" id="685454"/>
    <lineage>
        <taxon>Bacteria</taxon>
        <taxon>Bacillati</taxon>
        <taxon>Actinomycetota</taxon>
        <taxon>Actinomycetes</taxon>
        <taxon>Micromonosporales</taxon>
        <taxon>Micromonosporaceae</taxon>
        <taxon>Dactylosporangium</taxon>
    </lineage>
</organism>
<reference evidence="1" key="1">
    <citation type="submission" date="2021-01" db="EMBL/GenBank/DDBJ databases">
        <title>Whole genome shotgun sequence of Dactylosporangium siamense NBRC 106093.</title>
        <authorList>
            <person name="Komaki H."/>
            <person name="Tamura T."/>
        </authorList>
    </citation>
    <scope>NUCLEOTIDE SEQUENCE</scope>
    <source>
        <strain evidence="1">NBRC 106093</strain>
    </source>
</reference>
<proteinExistence type="predicted"/>
<evidence type="ECO:0000313" key="2">
    <source>
        <dbReference type="Proteomes" id="UP000660611"/>
    </source>
</evidence>
<dbReference type="EMBL" id="BONQ01000067">
    <property type="protein sequence ID" value="GIG46273.1"/>
    <property type="molecule type" value="Genomic_DNA"/>
</dbReference>
<comment type="caution">
    <text evidence="1">The sequence shown here is derived from an EMBL/GenBank/DDBJ whole genome shotgun (WGS) entry which is preliminary data.</text>
</comment>
<keyword evidence="2" id="KW-1185">Reference proteome</keyword>
<protein>
    <submittedName>
        <fullName evidence="1">Uncharacterized protein</fullName>
    </submittedName>
</protein>
<dbReference type="Proteomes" id="UP000660611">
    <property type="component" value="Unassembled WGS sequence"/>
</dbReference>